<evidence type="ECO:0000256" key="4">
    <source>
        <dbReference type="ARBA" id="ARBA00022982"/>
    </source>
</evidence>
<keyword evidence="5" id="KW-0408">Iron</keyword>
<accession>A0A5B8UUX4</accession>
<dbReference type="GO" id="GO:0051539">
    <property type="term" value="F:4 iron, 4 sulfur cluster binding"/>
    <property type="evidence" value="ECO:0007669"/>
    <property type="project" value="UniProtKB-KW"/>
</dbReference>
<dbReference type="InterPro" id="IPR051684">
    <property type="entry name" value="Electron_Trans/Redox"/>
</dbReference>
<feature type="transmembrane region" description="Helical" evidence="7">
    <location>
        <begin position="330"/>
        <end position="347"/>
    </location>
</feature>
<feature type="transmembrane region" description="Helical" evidence="7">
    <location>
        <begin position="80"/>
        <end position="106"/>
    </location>
</feature>
<keyword evidence="2" id="KW-0004">4Fe-4S</keyword>
<dbReference type="SUPFAM" id="SSF54862">
    <property type="entry name" value="4Fe-4S ferredoxins"/>
    <property type="match status" value="1"/>
</dbReference>
<dbReference type="KEGG" id="mgin:FRZ54_05880"/>
<dbReference type="Gene3D" id="2.60.40.10">
    <property type="entry name" value="Immunoglobulins"/>
    <property type="match status" value="1"/>
</dbReference>
<gene>
    <name evidence="9" type="primary">ccoG</name>
    <name evidence="9" type="ORF">FRZ54_05880</name>
</gene>
<keyword evidence="7" id="KW-1133">Transmembrane helix</keyword>
<dbReference type="InterPro" id="IPR032879">
    <property type="entry name" value="FixG_C"/>
</dbReference>
<keyword evidence="1" id="KW-0813">Transport</keyword>
<dbReference type="InterPro" id="IPR014116">
    <property type="entry name" value="Cyt_c_oxidase_cbb3_FixG"/>
</dbReference>
<keyword evidence="4" id="KW-0249">Electron transport</keyword>
<protein>
    <submittedName>
        <fullName evidence="9">Cytochrome c oxidase accessory protein CcoG</fullName>
    </submittedName>
</protein>
<dbReference type="GO" id="GO:0005886">
    <property type="term" value="C:plasma membrane"/>
    <property type="evidence" value="ECO:0007669"/>
    <property type="project" value="TreeGrafter"/>
</dbReference>
<dbReference type="NCBIfam" id="TIGR02745">
    <property type="entry name" value="ccoG_rdxA_fixG"/>
    <property type="match status" value="1"/>
</dbReference>
<keyword evidence="7" id="KW-0812">Transmembrane</keyword>
<dbReference type="Pfam" id="PF13746">
    <property type="entry name" value="Fer4_18"/>
    <property type="match status" value="1"/>
</dbReference>
<dbReference type="EMBL" id="CP042436">
    <property type="protein sequence ID" value="QEC62131.1"/>
    <property type="molecule type" value="Genomic_DNA"/>
</dbReference>
<organism evidence="9 10">
    <name type="scientific">Mucilaginibacter ginsenosidivorans</name>
    <dbReference type="NCBI Taxonomy" id="398053"/>
    <lineage>
        <taxon>Bacteria</taxon>
        <taxon>Pseudomonadati</taxon>
        <taxon>Bacteroidota</taxon>
        <taxon>Sphingobacteriia</taxon>
        <taxon>Sphingobacteriales</taxon>
        <taxon>Sphingobacteriaceae</taxon>
        <taxon>Mucilaginibacter</taxon>
    </lineage>
</organism>
<evidence type="ECO:0000256" key="2">
    <source>
        <dbReference type="ARBA" id="ARBA00022485"/>
    </source>
</evidence>
<evidence type="ECO:0000259" key="8">
    <source>
        <dbReference type="PROSITE" id="PS51379"/>
    </source>
</evidence>
<keyword evidence="7" id="KW-0472">Membrane</keyword>
<dbReference type="Proteomes" id="UP000321479">
    <property type="component" value="Chromosome"/>
</dbReference>
<evidence type="ECO:0000256" key="6">
    <source>
        <dbReference type="ARBA" id="ARBA00023014"/>
    </source>
</evidence>
<evidence type="ECO:0000313" key="10">
    <source>
        <dbReference type="Proteomes" id="UP000321479"/>
    </source>
</evidence>
<dbReference type="InterPro" id="IPR013783">
    <property type="entry name" value="Ig-like_fold"/>
</dbReference>
<dbReference type="InterPro" id="IPR017896">
    <property type="entry name" value="4Fe4S_Fe-S-bd"/>
</dbReference>
<feature type="transmembrane region" description="Helical" evidence="7">
    <location>
        <begin position="154"/>
        <end position="174"/>
    </location>
</feature>
<dbReference type="PROSITE" id="PS51379">
    <property type="entry name" value="4FE4S_FER_2"/>
    <property type="match status" value="1"/>
</dbReference>
<dbReference type="InterPro" id="IPR017900">
    <property type="entry name" value="4Fe4S_Fe_S_CS"/>
</dbReference>
<dbReference type="Pfam" id="PF11614">
    <property type="entry name" value="FixG_C"/>
    <property type="match status" value="1"/>
</dbReference>
<keyword evidence="3" id="KW-0479">Metal-binding</keyword>
<dbReference type="GO" id="GO:0046872">
    <property type="term" value="F:metal ion binding"/>
    <property type="evidence" value="ECO:0007669"/>
    <property type="project" value="UniProtKB-KW"/>
</dbReference>
<feature type="transmembrane region" description="Helical" evidence="7">
    <location>
        <begin position="36"/>
        <end position="60"/>
    </location>
</feature>
<proteinExistence type="predicted"/>
<dbReference type="RefSeq" id="WP_147030708.1">
    <property type="nucleotide sequence ID" value="NZ_CP042436.1"/>
</dbReference>
<dbReference type="PROSITE" id="PS00198">
    <property type="entry name" value="4FE4S_FER_1"/>
    <property type="match status" value="1"/>
</dbReference>
<feature type="domain" description="4Fe-4S ferredoxin-type" evidence="8">
    <location>
        <begin position="247"/>
        <end position="279"/>
    </location>
</feature>
<evidence type="ECO:0000313" key="9">
    <source>
        <dbReference type="EMBL" id="QEC62131.1"/>
    </source>
</evidence>
<evidence type="ECO:0000256" key="3">
    <source>
        <dbReference type="ARBA" id="ARBA00022723"/>
    </source>
</evidence>
<keyword evidence="6" id="KW-0411">Iron-sulfur</keyword>
<dbReference type="PANTHER" id="PTHR30176:SF3">
    <property type="entry name" value="FERREDOXIN-TYPE PROTEIN NAPH"/>
    <property type="match status" value="1"/>
</dbReference>
<feature type="transmembrane region" description="Helical" evidence="7">
    <location>
        <begin position="186"/>
        <end position="207"/>
    </location>
</feature>
<name>A0A5B8UUX4_9SPHI</name>
<reference evidence="9 10" key="1">
    <citation type="journal article" date="2017" name="Curr. Microbiol.">
        <title>Mucilaginibacter ginsenosidivorans sp. nov., Isolated from Soil of Ginseng Field.</title>
        <authorList>
            <person name="Kim M.M."/>
            <person name="Siddiqi M.Z."/>
            <person name="Im W.T."/>
        </authorList>
    </citation>
    <scope>NUCLEOTIDE SEQUENCE [LARGE SCALE GENOMIC DNA]</scope>
    <source>
        <strain evidence="9 10">Gsoil 3017</strain>
    </source>
</reference>
<keyword evidence="10" id="KW-1185">Reference proteome</keyword>
<evidence type="ECO:0000256" key="1">
    <source>
        <dbReference type="ARBA" id="ARBA00022448"/>
    </source>
</evidence>
<dbReference type="AlphaFoldDB" id="A0A5B8UUX4"/>
<dbReference type="Pfam" id="PF12801">
    <property type="entry name" value="Fer4_5"/>
    <property type="match status" value="1"/>
</dbReference>
<evidence type="ECO:0000256" key="5">
    <source>
        <dbReference type="ARBA" id="ARBA00023004"/>
    </source>
</evidence>
<evidence type="ECO:0000256" key="7">
    <source>
        <dbReference type="SAM" id="Phobius"/>
    </source>
</evidence>
<dbReference type="OrthoDB" id="9811700at2"/>
<sequence length="463" mass="53129">MLDTDISEQPQTTGKGKRRWMYPVIRKGKFYQYRNWLSYVYLILFFAGPFLRINGHPLLLLNVMERHFVLLGQTFWPQDFFLFVLAMLAFVVCIVFFTMAFGRVFCGWICPQTIFMEMVFRKIEIWIEGDAKKRRKLDEGPATREKIIKKTSKHFIFVVLSFLIANTFLAYLIGSENLLKIMTEPVTQHVIGFISIWVFTIAFYLVYSRVRELVCTVLCPYGRLQGVLTDKHTLLVAYNYTRGEPRGKLSRKDPTPKGDCVDCGLCVDVCPTGIDIRKGAQLECVNCTMCIDACNQVMEKIHRDMNLIGFYSEEMIRENKKPTFTGRMKAYSVIIAVLFGVLAYFIYQRKDIDVTVLRTGGMLYQEQPGHYISNIYNADIINKTDKLQDVQLVPADPSVKVKYIQAPGTLGKESSTKAVFFLMLPVKQIHAAKTNIKLNVVDHGKVLNSISTTFIGPYDDEED</sequence>
<dbReference type="PANTHER" id="PTHR30176">
    <property type="entry name" value="FERREDOXIN-TYPE PROTEIN NAPH"/>
    <property type="match status" value="1"/>
</dbReference>